<dbReference type="PANTHER" id="PTHR24394">
    <property type="entry name" value="ZINC FINGER PROTEIN"/>
    <property type="match status" value="1"/>
</dbReference>
<feature type="region of interest" description="Disordered" evidence="8">
    <location>
        <begin position="685"/>
        <end position="733"/>
    </location>
</feature>
<feature type="compositionally biased region" description="Low complexity" evidence="8">
    <location>
        <begin position="687"/>
        <end position="696"/>
    </location>
</feature>
<evidence type="ECO:0000256" key="3">
    <source>
        <dbReference type="ARBA" id="ARBA00022737"/>
    </source>
</evidence>
<comment type="caution">
    <text evidence="10">The sequence shown here is derived from an EMBL/GenBank/DDBJ whole genome shotgun (WGS) entry which is preliminary data.</text>
</comment>
<feature type="compositionally biased region" description="Polar residues" evidence="8">
    <location>
        <begin position="569"/>
        <end position="579"/>
    </location>
</feature>
<dbReference type="Proteomes" id="UP000752696">
    <property type="component" value="Unassembled WGS sequence"/>
</dbReference>
<dbReference type="InterPro" id="IPR036236">
    <property type="entry name" value="Znf_C2H2_sf"/>
</dbReference>
<keyword evidence="4 7" id="KW-0863">Zinc-finger</keyword>
<protein>
    <recommendedName>
        <fullName evidence="9">C2H2-type domain-containing protein</fullName>
    </recommendedName>
</protein>
<dbReference type="PANTHER" id="PTHR24394:SF44">
    <property type="entry name" value="ZINC FINGER PROTEIN 271-LIKE"/>
    <property type="match status" value="1"/>
</dbReference>
<accession>A0A6V7H374</accession>
<evidence type="ECO:0000256" key="7">
    <source>
        <dbReference type="PROSITE-ProRule" id="PRU00042"/>
    </source>
</evidence>
<evidence type="ECO:0000313" key="10">
    <source>
        <dbReference type="EMBL" id="CAD1473573.1"/>
    </source>
</evidence>
<name>A0A6V7H374_9HYME</name>
<proteinExistence type="predicted"/>
<dbReference type="EMBL" id="CAJDYZ010006662">
    <property type="protein sequence ID" value="CAD1473573.1"/>
    <property type="molecule type" value="Genomic_DNA"/>
</dbReference>
<dbReference type="OrthoDB" id="7700737at2759"/>
<dbReference type="AlphaFoldDB" id="A0A6V7H374"/>
<feature type="compositionally biased region" description="Basic and acidic residues" evidence="8">
    <location>
        <begin position="559"/>
        <end position="568"/>
    </location>
</feature>
<sequence length="922" mass="107293">SKSKVTYVVLNSSPKKETSMTKKKQTAISGIYKENWYCNSMLSANKNWNTSANSGTGTFNRSTLKRRNCGESQQDSNVPSKRILRSTHVTECQVLQNNCERNTSASLLGIPSKSNKKLSAIKTSNVNIKDKATLKHDVQSRMCKSNRHCNLYDSNGINRKQNTKFQQENLLAYETNLSQRKSLKPKSRKNINQSNATNIPSSIVESNWERNYTTSIQTRRKGNCETIKSVTTEESNKFHLQIKGKERKDLDHAAETQCSTYKQYRTNGNLKQDEEINILYKSVFERRYTEFKDNGRKEIDANIKLERNTYKMSVENKVNTTETLRGKINFMQSERLRIECTLCNVQINSLFDFQQHVTDIHLQCKRKSLGRKTKFPVVIVNLNEQINADDRGSQFIFECCCCSRIFDRAIDFEEHINNMHRTSDVKRKCKSKRTAKSSELYATTFKDEQVVDETCALNEHYVFDISTNVDGISNQIITKENLEIIENVRRLNIDEKYGNGISRIAITSKSELTNIPSYTEINERFKAYQRHKRYSFSCDVCFKRYKRKHMFLSHMSKHVRGEQRKTQESDNPITLDNDPALNSNVKTCQGYIDSFEEDDDTSNPTVNLNELNQNTLISKMIDKNKEVSNSIENANMEYVTKEDSTSNKIDNYSYLLRINLTQKTEEGTKRQKSIKFDINVAKKYKTSSSNEQQNIENEIENKRPPKSSFTRNGSFAMTDTKKMDKKKKDESGVKKRQCNVCDKKFSSLTILKEHMFILHDSLLEDPELSNLPTMPRFNDNRKIQNLSTQDTYTLEEKRDLSHETRTRKKMLGNGDEHGKVTVYQTFNTDKKNRKWRCNACKENFALLRNYLRHKYYCHNDESVVHICDNCNKILTSVAMRRMLDKTQYELSFGESRPTYMQNMQIQFSHGIYVDKTRGNTFH</sequence>
<evidence type="ECO:0000256" key="5">
    <source>
        <dbReference type="ARBA" id="ARBA00022833"/>
    </source>
</evidence>
<gene>
    <name evidence="10" type="ORF">MHI_LOCUS399313</name>
</gene>
<dbReference type="GO" id="GO:0008270">
    <property type="term" value="F:zinc ion binding"/>
    <property type="evidence" value="ECO:0007669"/>
    <property type="project" value="UniProtKB-KW"/>
</dbReference>
<keyword evidence="6" id="KW-0539">Nucleus</keyword>
<feature type="non-terminal residue" evidence="10">
    <location>
        <position position="922"/>
    </location>
</feature>
<reference evidence="10" key="1">
    <citation type="submission" date="2020-07" db="EMBL/GenBank/DDBJ databases">
        <authorList>
            <person name="Nazaruddin N."/>
        </authorList>
    </citation>
    <scope>NUCLEOTIDE SEQUENCE</scope>
</reference>
<evidence type="ECO:0000256" key="6">
    <source>
        <dbReference type="ARBA" id="ARBA00023242"/>
    </source>
</evidence>
<evidence type="ECO:0000259" key="9">
    <source>
        <dbReference type="PROSITE" id="PS50157"/>
    </source>
</evidence>
<feature type="region of interest" description="Disordered" evidence="8">
    <location>
        <begin position="558"/>
        <end position="579"/>
    </location>
</feature>
<dbReference type="PROSITE" id="PS50157">
    <property type="entry name" value="ZINC_FINGER_C2H2_2"/>
    <property type="match status" value="2"/>
</dbReference>
<dbReference type="PROSITE" id="PS00028">
    <property type="entry name" value="ZINC_FINGER_C2H2_1"/>
    <property type="match status" value="4"/>
</dbReference>
<dbReference type="InterPro" id="IPR013087">
    <property type="entry name" value="Znf_C2H2_type"/>
</dbReference>
<evidence type="ECO:0000313" key="11">
    <source>
        <dbReference type="Proteomes" id="UP000752696"/>
    </source>
</evidence>
<comment type="subcellular location">
    <subcellularLocation>
        <location evidence="1">Nucleus</location>
    </subcellularLocation>
</comment>
<dbReference type="GO" id="GO:0005634">
    <property type="term" value="C:nucleus"/>
    <property type="evidence" value="ECO:0007669"/>
    <property type="project" value="UniProtKB-SubCell"/>
</dbReference>
<feature type="domain" description="C2H2-type" evidence="9">
    <location>
        <begin position="536"/>
        <end position="563"/>
    </location>
</feature>
<organism evidence="10 11">
    <name type="scientific">Heterotrigona itama</name>
    <dbReference type="NCBI Taxonomy" id="395501"/>
    <lineage>
        <taxon>Eukaryota</taxon>
        <taxon>Metazoa</taxon>
        <taxon>Ecdysozoa</taxon>
        <taxon>Arthropoda</taxon>
        <taxon>Hexapoda</taxon>
        <taxon>Insecta</taxon>
        <taxon>Pterygota</taxon>
        <taxon>Neoptera</taxon>
        <taxon>Endopterygota</taxon>
        <taxon>Hymenoptera</taxon>
        <taxon>Apocrita</taxon>
        <taxon>Aculeata</taxon>
        <taxon>Apoidea</taxon>
        <taxon>Anthophila</taxon>
        <taxon>Apidae</taxon>
        <taxon>Heterotrigona</taxon>
    </lineage>
</organism>
<keyword evidence="5" id="KW-0862">Zinc</keyword>
<keyword evidence="11" id="KW-1185">Reference proteome</keyword>
<dbReference type="GO" id="GO:0000981">
    <property type="term" value="F:DNA-binding transcription factor activity, RNA polymerase II-specific"/>
    <property type="evidence" value="ECO:0007669"/>
    <property type="project" value="TreeGrafter"/>
</dbReference>
<dbReference type="SUPFAM" id="SSF57667">
    <property type="entry name" value="beta-beta-alpha zinc fingers"/>
    <property type="match status" value="1"/>
</dbReference>
<evidence type="ECO:0000256" key="8">
    <source>
        <dbReference type="SAM" id="MobiDB-lite"/>
    </source>
</evidence>
<keyword evidence="3" id="KW-0677">Repeat</keyword>
<evidence type="ECO:0000256" key="1">
    <source>
        <dbReference type="ARBA" id="ARBA00004123"/>
    </source>
</evidence>
<feature type="non-terminal residue" evidence="10">
    <location>
        <position position="1"/>
    </location>
</feature>
<evidence type="ECO:0000256" key="4">
    <source>
        <dbReference type="ARBA" id="ARBA00022771"/>
    </source>
</evidence>
<keyword evidence="2" id="KW-0479">Metal-binding</keyword>
<dbReference type="SMART" id="SM00355">
    <property type="entry name" value="ZnF_C2H2"/>
    <property type="match status" value="5"/>
</dbReference>
<evidence type="ECO:0000256" key="2">
    <source>
        <dbReference type="ARBA" id="ARBA00022723"/>
    </source>
</evidence>
<feature type="compositionally biased region" description="Basic and acidic residues" evidence="8">
    <location>
        <begin position="719"/>
        <end position="733"/>
    </location>
</feature>
<feature type="domain" description="C2H2-type" evidence="9">
    <location>
        <begin position="736"/>
        <end position="759"/>
    </location>
</feature>